<comment type="subcellular location">
    <subcellularLocation>
        <location evidence="1">Nucleus</location>
        <location evidence="1">Nuclear pore complex</location>
    </subcellularLocation>
</comment>
<dbReference type="GO" id="GO:0051028">
    <property type="term" value="P:mRNA transport"/>
    <property type="evidence" value="ECO:0007669"/>
    <property type="project" value="UniProtKB-KW"/>
</dbReference>
<dbReference type="PANTHER" id="PTHR12084">
    <property type="entry name" value="NUCLEAR PORE GLYCOPROTEIN P62-RELATED"/>
    <property type="match status" value="1"/>
</dbReference>
<keyword evidence="7" id="KW-0906">Nuclear pore complex</keyword>
<dbReference type="GO" id="GO:0005543">
    <property type="term" value="F:phospholipid binding"/>
    <property type="evidence" value="ECO:0007669"/>
    <property type="project" value="TreeGrafter"/>
</dbReference>
<proteinExistence type="inferred from homology"/>
<dbReference type="Gene3D" id="1.20.5.170">
    <property type="match status" value="1"/>
</dbReference>
<dbReference type="GO" id="GO:0044613">
    <property type="term" value="C:nuclear pore central transport channel"/>
    <property type="evidence" value="ECO:0007669"/>
    <property type="project" value="TreeGrafter"/>
</dbReference>
<protein>
    <submittedName>
        <fullName evidence="12">Nucleoporin-62 C-terminal-like protein</fullName>
    </submittedName>
</protein>
<dbReference type="CTD" id="54830"/>
<evidence type="ECO:0000313" key="12">
    <source>
        <dbReference type="RefSeq" id="XP_008071058.1"/>
    </source>
</evidence>
<evidence type="ECO:0000256" key="6">
    <source>
        <dbReference type="ARBA" id="ARBA00023010"/>
    </source>
</evidence>
<evidence type="ECO:0000256" key="2">
    <source>
        <dbReference type="ARBA" id="ARBA00005911"/>
    </source>
</evidence>
<dbReference type="InterPro" id="IPR026010">
    <property type="entry name" value="NSP1/NUP62"/>
</dbReference>
<dbReference type="FunFam" id="1.20.5.170:FF:000040">
    <property type="entry name" value="Nuclear pore glycoprotein p62"/>
    <property type="match status" value="1"/>
</dbReference>
<evidence type="ECO:0000256" key="8">
    <source>
        <dbReference type="ARBA" id="ARBA00023242"/>
    </source>
</evidence>
<evidence type="ECO:0000256" key="3">
    <source>
        <dbReference type="ARBA" id="ARBA00022448"/>
    </source>
</evidence>
<evidence type="ECO:0000313" key="11">
    <source>
        <dbReference type="Proteomes" id="UP000189704"/>
    </source>
</evidence>
<keyword evidence="3" id="KW-0813">Transport</keyword>
<dbReference type="Proteomes" id="UP000189704">
    <property type="component" value="Unplaced"/>
</dbReference>
<dbReference type="OrthoDB" id="344345at2759"/>
<keyword evidence="8" id="KW-0539">Nucleus</keyword>
<sequence>MAYGQLVCLINKWSLELEEQEKYFLHQATLINAWDRILMENGEKIATLHGKVEKVKLDQNRLEEELDLLLAQQKELEDLLIPLEESMKYQNEPVYLQYAEEEHEKIYKLAENIDAQLIQMAQDLKDIIDQLNTFGGPAITTDSVCLLLYVFGQPRFSMKLAFDGSFS</sequence>
<evidence type="ECO:0000256" key="5">
    <source>
        <dbReference type="ARBA" id="ARBA00022927"/>
    </source>
</evidence>
<evidence type="ECO:0000256" key="1">
    <source>
        <dbReference type="ARBA" id="ARBA00004567"/>
    </source>
</evidence>
<dbReference type="PANTHER" id="PTHR12084:SF0">
    <property type="entry name" value="NUCLEAR PORE GLYCOPROTEIN P62"/>
    <property type="match status" value="1"/>
</dbReference>
<accession>A0A1U7UQN8</accession>
<reference evidence="12" key="1">
    <citation type="submission" date="2025-08" db="UniProtKB">
        <authorList>
            <consortium name="RefSeq"/>
        </authorList>
    </citation>
    <scope>IDENTIFICATION</scope>
</reference>
<gene>
    <name evidence="12" type="primary">NUP62CL</name>
</gene>
<name>A0A1U7UQN8_CARSF</name>
<keyword evidence="6" id="KW-0811">Translocation</keyword>
<dbReference type="GO" id="GO:0006606">
    <property type="term" value="P:protein import into nucleus"/>
    <property type="evidence" value="ECO:0007669"/>
    <property type="project" value="TreeGrafter"/>
</dbReference>
<dbReference type="GO" id="GO:0006405">
    <property type="term" value="P:RNA export from nucleus"/>
    <property type="evidence" value="ECO:0007669"/>
    <property type="project" value="TreeGrafter"/>
</dbReference>
<evidence type="ECO:0000256" key="4">
    <source>
        <dbReference type="ARBA" id="ARBA00022816"/>
    </source>
</evidence>
<dbReference type="Pfam" id="PF05064">
    <property type="entry name" value="Nsp1_C"/>
    <property type="match status" value="1"/>
</dbReference>
<organism evidence="11 12">
    <name type="scientific">Carlito syrichta</name>
    <name type="common">Philippine tarsier</name>
    <name type="synonym">Tarsius syrichta</name>
    <dbReference type="NCBI Taxonomy" id="1868482"/>
    <lineage>
        <taxon>Eukaryota</taxon>
        <taxon>Metazoa</taxon>
        <taxon>Chordata</taxon>
        <taxon>Craniata</taxon>
        <taxon>Vertebrata</taxon>
        <taxon>Euteleostomi</taxon>
        <taxon>Mammalia</taxon>
        <taxon>Eutheria</taxon>
        <taxon>Euarchontoglires</taxon>
        <taxon>Primates</taxon>
        <taxon>Haplorrhini</taxon>
        <taxon>Tarsiiformes</taxon>
        <taxon>Tarsiidae</taxon>
        <taxon>Carlito</taxon>
    </lineage>
</organism>
<evidence type="ECO:0000256" key="9">
    <source>
        <dbReference type="SAM" id="Coils"/>
    </source>
</evidence>
<dbReference type="STRING" id="1868482.ENSTSYP00000030147"/>
<dbReference type="RefSeq" id="XP_008071058.1">
    <property type="nucleotide sequence ID" value="XM_008072867.1"/>
</dbReference>
<keyword evidence="9" id="KW-0175">Coiled coil</keyword>
<dbReference type="GeneID" id="103275460"/>
<dbReference type="InterPro" id="IPR007758">
    <property type="entry name" value="Nucleoporin_NSP1_C"/>
</dbReference>
<keyword evidence="11" id="KW-1185">Reference proteome</keyword>
<evidence type="ECO:0000256" key="7">
    <source>
        <dbReference type="ARBA" id="ARBA00023132"/>
    </source>
</evidence>
<comment type="similarity">
    <text evidence="2">Belongs to the nucleoporin NSP1/NUP62 family.</text>
</comment>
<evidence type="ECO:0000259" key="10">
    <source>
        <dbReference type="Pfam" id="PF05064"/>
    </source>
</evidence>
<dbReference type="AlphaFoldDB" id="A0A1U7UQN8"/>
<dbReference type="GO" id="GO:0017056">
    <property type="term" value="F:structural constituent of nuclear pore"/>
    <property type="evidence" value="ECO:0007669"/>
    <property type="project" value="InterPro"/>
</dbReference>
<keyword evidence="5" id="KW-0653">Protein transport</keyword>
<feature type="domain" description="Nucleoporin NSP1-like C-terminal" evidence="10">
    <location>
        <begin position="2"/>
        <end position="101"/>
    </location>
</feature>
<dbReference type="KEGG" id="csyr:103275460"/>
<feature type="coiled-coil region" evidence="9">
    <location>
        <begin position="45"/>
        <end position="79"/>
    </location>
</feature>
<keyword evidence="4" id="KW-0509">mRNA transport</keyword>